<dbReference type="PANTHER" id="PTHR34351">
    <property type="entry name" value="SLR1927 PROTEIN-RELATED"/>
    <property type="match status" value="1"/>
</dbReference>
<keyword evidence="3" id="KW-1185">Reference proteome</keyword>
<accession>A0A8J7G6C5</accession>
<sequence length="360" mass="42664">MKFDWRASLLALFLIALWILGWIEQQSVILFTVYSLTPFILYALLLSIYPYSRIDIKTEVVETPKQGQRVIRQTYRRNNRFPLFYLRGVETWRSQRETRSKSYAVYIGFRKEWKVEYPLEDLMRGHYRLHDVTWEAHDLFHLIRKEIKVSTDAAFYIYPRVNAMYLRHIQREQQLLTEGSKYEKPRHLHGTDLSNLRTYVQGDPLKDIHWKMSAKQGEFVTKQYEEPVHSPITIGLDLYGEHCFEERLSFAMTCLFHFYTEGISFTYQSMQNDIEKVEVSDAVTYERVRRLLATATASPSRVSADAWRQVEGMIFITSMTEAPFYQVASTLKIFIYVVAKERPKLLQQMAYIPVREEDPS</sequence>
<reference evidence="2" key="1">
    <citation type="submission" date="2020-11" db="EMBL/GenBank/DDBJ databases">
        <title>Multidrug resistant novel bacterium Savagea serpentis sp. nov., isolated from the scats of a vine snake (Ahaetulla nasuta).</title>
        <authorList>
            <person name="Venkata Ramana V."/>
            <person name="Vikas Patil S."/>
            <person name="Yogita Lugani V."/>
        </authorList>
    </citation>
    <scope>NUCLEOTIDE SEQUENCE</scope>
    <source>
        <strain evidence="2">SN6</strain>
    </source>
</reference>
<feature type="transmembrane region" description="Helical" evidence="1">
    <location>
        <begin position="7"/>
        <end position="23"/>
    </location>
</feature>
<evidence type="ECO:0000313" key="3">
    <source>
        <dbReference type="Proteomes" id="UP000622653"/>
    </source>
</evidence>
<evidence type="ECO:0000256" key="1">
    <source>
        <dbReference type="SAM" id="Phobius"/>
    </source>
</evidence>
<proteinExistence type="predicted"/>
<keyword evidence="1" id="KW-0812">Transmembrane</keyword>
<protein>
    <submittedName>
        <fullName evidence="2">DUF58 domain-containing protein</fullName>
    </submittedName>
</protein>
<keyword evidence="1" id="KW-1133">Transmembrane helix</keyword>
<dbReference type="EMBL" id="JADKPV010000010">
    <property type="protein sequence ID" value="MBF4502242.1"/>
    <property type="molecule type" value="Genomic_DNA"/>
</dbReference>
<organism evidence="2 3">
    <name type="scientific">Savagea serpentis</name>
    <dbReference type="NCBI Taxonomy" id="2785297"/>
    <lineage>
        <taxon>Bacteria</taxon>
        <taxon>Bacillati</taxon>
        <taxon>Bacillota</taxon>
        <taxon>Bacilli</taxon>
        <taxon>Bacillales</taxon>
        <taxon>Caryophanaceae</taxon>
        <taxon>Savagea</taxon>
    </lineage>
</organism>
<dbReference type="RefSeq" id="WP_194563728.1">
    <property type="nucleotide sequence ID" value="NZ_JADKPV010000010.1"/>
</dbReference>
<dbReference type="Proteomes" id="UP000622653">
    <property type="component" value="Unassembled WGS sequence"/>
</dbReference>
<dbReference type="AlphaFoldDB" id="A0A8J7G6C5"/>
<name>A0A8J7G6C5_9BACL</name>
<comment type="caution">
    <text evidence="2">The sequence shown here is derived from an EMBL/GenBank/DDBJ whole genome shotgun (WGS) entry which is preliminary data.</text>
</comment>
<evidence type="ECO:0000313" key="2">
    <source>
        <dbReference type="EMBL" id="MBF4502242.1"/>
    </source>
</evidence>
<dbReference type="PANTHER" id="PTHR34351:SF2">
    <property type="entry name" value="DUF58 DOMAIN-CONTAINING PROTEIN"/>
    <property type="match status" value="1"/>
</dbReference>
<feature type="transmembrane region" description="Helical" evidence="1">
    <location>
        <begin position="29"/>
        <end position="49"/>
    </location>
</feature>
<keyword evidence="1" id="KW-0472">Membrane</keyword>
<gene>
    <name evidence="2" type="ORF">IRY55_12810</name>
</gene>